<dbReference type="AlphaFoldDB" id="A0AB38BF00"/>
<dbReference type="Proteomes" id="UP000195947">
    <property type="component" value="Unassembled WGS sequence"/>
</dbReference>
<organism evidence="4 6">
    <name type="scientific">Trichococcus flocculiformis</name>
    <dbReference type="NCBI Taxonomy" id="82803"/>
    <lineage>
        <taxon>Bacteria</taxon>
        <taxon>Bacillati</taxon>
        <taxon>Bacillota</taxon>
        <taxon>Bacilli</taxon>
        <taxon>Lactobacillales</taxon>
        <taxon>Carnobacteriaceae</taxon>
        <taxon>Trichococcus</taxon>
    </lineage>
</organism>
<sequence>MTYPIIIVFLLILTFIHIMRQRNGKESRFPFTSVLLGILFGYLQQATSIGSIVGLTDLGFYLSFAFLGLATLQVLFGKSKQKREASARIRSGVSGLILGTGFLYLHTQTASDQLIVARTGISDLTLYVAIACYALAFLSFSANLNKLLKKHGTHFRNGILGVFFGTFFLFLDTQTMAGDFLANITGVHNMLLYAALISYAIAVFSMLMEGNKRLKLASGNTKRAILCAGLGALLRYIHLRTTLDDLLGVSGWIGALSFGLFIAAAVFLALDLFKSGKLKTKKRSAVKSTKKTKPNFTEEQPVPVENLDASGLSRSEYRRKQNL</sequence>
<feature type="compositionally biased region" description="Basic residues" evidence="1">
    <location>
        <begin position="284"/>
        <end position="293"/>
    </location>
</feature>
<dbReference type="RefSeq" id="WP_086988003.1">
    <property type="nucleotide sequence ID" value="NZ_FJMZ01000002.1"/>
</dbReference>
<feature type="transmembrane region" description="Helical" evidence="2">
    <location>
        <begin position="191"/>
        <end position="208"/>
    </location>
</feature>
<reference evidence="4 6" key="2">
    <citation type="submission" date="2016-10" db="EMBL/GenBank/DDBJ databases">
        <authorList>
            <person name="Varghese N."/>
            <person name="Submissions S."/>
        </authorList>
    </citation>
    <scope>NUCLEOTIDE SEQUENCE [LARGE SCALE GENOMIC DNA]</scope>
    <source>
        <strain evidence="4 6">DSM 2094</strain>
    </source>
</reference>
<keyword evidence="2" id="KW-0812">Transmembrane</keyword>
<evidence type="ECO:0000313" key="3">
    <source>
        <dbReference type="EMBL" id="CZQ81897.1"/>
    </source>
</evidence>
<dbReference type="EMBL" id="FJMZ01000002">
    <property type="protein sequence ID" value="CZQ81897.1"/>
    <property type="molecule type" value="Genomic_DNA"/>
</dbReference>
<feature type="transmembrane region" description="Helical" evidence="2">
    <location>
        <begin position="154"/>
        <end position="171"/>
    </location>
</feature>
<evidence type="ECO:0000313" key="6">
    <source>
        <dbReference type="Proteomes" id="UP000199686"/>
    </source>
</evidence>
<feature type="transmembrane region" description="Helical" evidence="2">
    <location>
        <begin position="89"/>
        <end position="105"/>
    </location>
</feature>
<evidence type="ECO:0000256" key="1">
    <source>
        <dbReference type="SAM" id="MobiDB-lite"/>
    </source>
</evidence>
<feature type="region of interest" description="Disordered" evidence="1">
    <location>
        <begin position="284"/>
        <end position="323"/>
    </location>
</feature>
<evidence type="ECO:0000313" key="5">
    <source>
        <dbReference type="Proteomes" id="UP000195947"/>
    </source>
</evidence>
<feature type="transmembrane region" description="Helical" evidence="2">
    <location>
        <begin position="34"/>
        <end position="53"/>
    </location>
</feature>
<proteinExistence type="predicted"/>
<gene>
    <name evidence="4" type="ORF">SAMN04488507_100348</name>
    <name evidence="3" type="ORF">TFLO_232</name>
</gene>
<feature type="transmembrane region" description="Helical" evidence="2">
    <location>
        <begin position="125"/>
        <end position="142"/>
    </location>
</feature>
<keyword evidence="5" id="KW-1185">Reference proteome</keyword>
<dbReference type="Proteomes" id="UP000199686">
    <property type="component" value="Unassembled WGS sequence"/>
</dbReference>
<keyword evidence="2" id="KW-0472">Membrane</keyword>
<name>A0AB38BF00_9LACT</name>
<evidence type="ECO:0000256" key="2">
    <source>
        <dbReference type="SAM" id="Phobius"/>
    </source>
</evidence>
<keyword evidence="2" id="KW-1133">Transmembrane helix</keyword>
<accession>A0AB38BF00</accession>
<feature type="transmembrane region" description="Helical" evidence="2">
    <location>
        <begin position="249"/>
        <end position="273"/>
    </location>
</feature>
<feature type="transmembrane region" description="Helical" evidence="2">
    <location>
        <begin position="6"/>
        <end position="22"/>
    </location>
</feature>
<comment type="caution">
    <text evidence="4">The sequence shown here is derived from an EMBL/GenBank/DDBJ whole genome shotgun (WGS) entry which is preliminary data.</text>
</comment>
<feature type="transmembrane region" description="Helical" evidence="2">
    <location>
        <begin position="59"/>
        <end position="77"/>
    </location>
</feature>
<feature type="transmembrane region" description="Helical" evidence="2">
    <location>
        <begin position="220"/>
        <end position="237"/>
    </location>
</feature>
<reference evidence="3 5" key="1">
    <citation type="submission" date="2016-02" db="EMBL/GenBank/DDBJ databases">
        <authorList>
            <person name="Strepis N."/>
        </authorList>
    </citation>
    <scope>NUCLEOTIDE SEQUENCE [LARGE SCALE GENOMIC DNA]</scope>
    <source>
        <strain evidence="3">Trichococcus flocculiformis</strain>
    </source>
</reference>
<evidence type="ECO:0000313" key="4">
    <source>
        <dbReference type="EMBL" id="SFH54474.1"/>
    </source>
</evidence>
<protein>
    <submittedName>
        <fullName evidence="4">Uncharacterized protein</fullName>
    </submittedName>
</protein>
<dbReference type="EMBL" id="FOQC01000003">
    <property type="protein sequence ID" value="SFH54474.1"/>
    <property type="molecule type" value="Genomic_DNA"/>
</dbReference>